<dbReference type="Proteomes" id="UP001055811">
    <property type="component" value="Linkage Group LG08"/>
</dbReference>
<dbReference type="EMBL" id="CM042016">
    <property type="protein sequence ID" value="KAI3698733.1"/>
    <property type="molecule type" value="Genomic_DNA"/>
</dbReference>
<proteinExistence type="predicted"/>
<protein>
    <submittedName>
        <fullName evidence="1">Uncharacterized protein</fullName>
    </submittedName>
</protein>
<accession>A0ACB8ZNB1</accession>
<name>A0ACB8ZNB1_CICIN</name>
<keyword evidence="2" id="KW-1185">Reference proteome</keyword>
<evidence type="ECO:0000313" key="1">
    <source>
        <dbReference type="EMBL" id="KAI3698733.1"/>
    </source>
</evidence>
<sequence>METVVPNLKHSLSLTLQHFFPFVSNLIVFPNPNNFGVIRKPEIRHVEGDSVTLTIAECDLDFEDLTSNHPRKCETFYPLVPPLGNAVKASDHIANPLFSVQVTLFREAGFSIGMTNHHSLADASARFVFLKAWTSIARFGGDESFLSKGSPPVYDRLIDIPKLFEHKLSQTKLETFYQPPALVPGRKIGIAGTPKHNFYDLDFGWGKPKKNETVSIDYNGSISINSCKESTQGHEIGLCFSSKQMEEFANIFNGGLES</sequence>
<organism evidence="1 2">
    <name type="scientific">Cichorium intybus</name>
    <name type="common">Chicory</name>
    <dbReference type="NCBI Taxonomy" id="13427"/>
    <lineage>
        <taxon>Eukaryota</taxon>
        <taxon>Viridiplantae</taxon>
        <taxon>Streptophyta</taxon>
        <taxon>Embryophyta</taxon>
        <taxon>Tracheophyta</taxon>
        <taxon>Spermatophyta</taxon>
        <taxon>Magnoliopsida</taxon>
        <taxon>eudicotyledons</taxon>
        <taxon>Gunneridae</taxon>
        <taxon>Pentapetalae</taxon>
        <taxon>asterids</taxon>
        <taxon>campanulids</taxon>
        <taxon>Asterales</taxon>
        <taxon>Asteraceae</taxon>
        <taxon>Cichorioideae</taxon>
        <taxon>Cichorieae</taxon>
        <taxon>Cichoriinae</taxon>
        <taxon>Cichorium</taxon>
    </lineage>
</organism>
<comment type="caution">
    <text evidence="1">The sequence shown here is derived from an EMBL/GenBank/DDBJ whole genome shotgun (WGS) entry which is preliminary data.</text>
</comment>
<gene>
    <name evidence="1" type="ORF">L2E82_42513</name>
</gene>
<reference evidence="2" key="1">
    <citation type="journal article" date="2022" name="Mol. Ecol. Resour.">
        <title>The genomes of chicory, endive, great burdock and yacon provide insights into Asteraceae palaeo-polyploidization history and plant inulin production.</title>
        <authorList>
            <person name="Fan W."/>
            <person name="Wang S."/>
            <person name="Wang H."/>
            <person name="Wang A."/>
            <person name="Jiang F."/>
            <person name="Liu H."/>
            <person name="Zhao H."/>
            <person name="Xu D."/>
            <person name="Zhang Y."/>
        </authorList>
    </citation>
    <scope>NUCLEOTIDE SEQUENCE [LARGE SCALE GENOMIC DNA]</scope>
    <source>
        <strain evidence="2">cv. Punajuju</strain>
    </source>
</reference>
<reference evidence="1 2" key="2">
    <citation type="journal article" date="2022" name="Mol. Ecol. Resour.">
        <title>The genomes of chicory, endive, great burdock and yacon provide insights into Asteraceae paleo-polyploidization history and plant inulin production.</title>
        <authorList>
            <person name="Fan W."/>
            <person name="Wang S."/>
            <person name="Wang H."/>
            <person name="Wang A."/>
            <person name="Jiang F."/>
            <person name="Liu H."/>
            <person name="Zhao H."/>
            <person name="Xu D."/>
            <person name="Zhang Y."/>
        </authorList>
    </citation>
    <scope>NUCLEOTIDE SEQUENCE [LARGE SCALE GENOMIC DNA]</scope>
    <source>
        <strain evidence="2">cv. Punajuju</strain>
        <tissue evidence="1">Leaves</tissue>
    </source>
</reference>
<evidence type="ECO:0000313" key="2">
    <source>
        <dbReference type="Proteomes" id="UP001055811"/>
    </source>
</evidence>